<dbReference type="GO" id="GO:0016538">
    <property type="term" value="F:cyclin-dependent protein serine/threonine kinase regulator activity"/>
    <property type="evidence" value="ECO:0007669"/>
    <property type="project" value="InterPro"/>
</dbReference>
<name>S2JJ62_MUCC1</name>
<dbReference type="eggNOG" id="KOG0834">
    <property type="taxonomic scope" value="Eukaryota"/>
</dbReference>
<dbReference type="STRING" id="1220926.S2JJ62"/>
<reference evidence="4" key="1">
    <citation type="submission" date="2013-05" db="EMBL/GenBank/DDBJ databases">
        <title>The Genome sequence of Mucor circinelloides f. circinelloides 1006PhL.</title>
        <authorList>
            <consortium name="The Broad Institute Genomics Platform"/>
            <person name="Cuomo C."/>
            <person name="Earl A."/>
            <person name="Findley K."/>
            <person name="Lee S.C."/>
            <person name="Walker B."/>
            <person name="Young S."/>
            <person name="Zeng Q."/>
            <person name="Gargeya S."/>
            <person name="Fitzgerald M."/>
            <person name="Haas B."/>
            <person name="Abouelleil A."/>
            <person name="Allen A.W."/>
            <person name="Alvarado L."/>
            <person name="Arachchi H.M."/>
            <person name="Berlin A.M."/>
            <person name="Chapman S.B."/>
            <person name="Gainer-Dewar J."/>
            <person name="Goldberg J."/>
            <person name="Griggs A."/>
            <person name="Gujja S."/>
            <person name="Hansen M."/>
            <person name="Howarth C."/>
            <person name="Imamovic A."/>
            <person name="Ireland A."/>
            <person name="Larimer J."/>
            <person name="McCowan C."/>
            <person name="Murphy C."/>
            <person name="Pearson M."/>
            <person name="Poon T.W."/>
            <person name="Priest M."/>
            <person name="Roberts A."/>
            <person name="Saif S."/>
            <person name="Shea T."/>
            <person name="Sisk P."/>
            <person name="Sykes S."/>
            <person name="Wortman J."/>
            <person name="Nusbaum C."/>
            <person name="Birren B."/>
        </authorList>
    </citation>
    <scope>NUCLEOTIDE SEQUENCE [LARGE SCALE GENOMIC DNA]</scope>
    <source>
        <strain evidence="4">1006PhL</strain>
    </source>
</reference>
<dbReference type="GO" id="GO:0006357">
    <property type="term" value="P:regulation of transcription by RNA polymerase II"/>
    <property type="evidence" value="ECO:0007669"/>
    <property type="project" value="InterPro"/>
</dbReference>
<keyword evidence="4" id="KW-1185">Reference proteome</keyword>
<organism evidence="3 4">
    <name type="scientific">Mucor circinelloides f. circinelloides (strain 1006PhL)</name>
    <name type="common">Mucormycosis agent</name>
    <name type="synonym">Calyptromyces circinelloides</name>
    <dbReference type="NCBI Taxonomy" id="1220926"/>
    <lineage>
        <taxon>Eukaryota</taxon>
        <taxon>Fungi</taxon>
        <taxon>Fungi incertae sedis</taxon>
        <taxon>Mucoromycota</taxon>
        <taxon>Mucoromycotina</taxon>
        <taxon>Mucoromycetes</taxon>
        <taxon>Mucorales</taxon>
        <taxon>Mucorineae</taxon>
        <taxon>Mucoraceae</taxon>
        <taxon>Mucor</taxon>
    </lineage>
</organism>
<dbReference type="InterPro" id="IPR013763">
    <property type="entry name" value="Cyclin-like_dom"/>
</dbReference>
<dbReference type="VEuPathDB" id="FungiDB:HMPREF1544_03187"/>
<dbReference type="InParanoid" id="S2JJ62"/>
<dbReference type="AlphaFoldDB" id="S2JJ62"/>
<comment type="similarity">
    <text evidence="1">Belongs to the cyclin family.</text>
</comment>
<feature type="domain" description="Cyclin-like" evidence="2">
    <location>
        <begin position="183"/>
        <end position="270"/>
    </location>
</feature>
<dbReference type="SUPFAM" id="SSF47954">
    <property type="entry name" value="Cyclin-like"/>
    <property type="match status" value="2"/>
</dbReference>
<accession>S2JJ62</accession>
<gene>
    <name evidence="3" type="ORF">HMPREF1544_03187</name>
</gene>
<dbReference type="OMA" id="YPAHTIA"/>
<evidence type="ECO:0000256" key="1">
    <source>
        <dbReference type="RuleBase" id="RU000383"/>
    </source>
</evidence>
<dbReference type="Proteomes" id="UP000014254">
    <property type="component" value="Unassembled WGS sequence"/>
</dbReference>
<dbReference type="InterPro" id="IPR036915">
    <property type="entry name" value="Cyclin-like_sf"/>
</dbReference>
<evidence type="ECO:0000259" key="2">
    <source>
        <dbReference type="SMART" id="SM00385"/>
    </source>
</evidence>
<dbReference type="SMART" id="SM00385">
    <property type="entry name" value="CYCLIN"/>
    <property type="match status" value="2"/>
</dbReference>
<dbReference type="InterPro" id="IPR043198">
    <property type="entry name" value="Cyclin/Ssn8"/>
</dbReference>
<sequence length="345" mass="39659">MSSSSPLALNTPSTPSSLTAITTGISFKRQFKPYFTKRQLATLASLKKSGTLAAKENIARHTYCKFIQDVGKKLGFPQKTISTSQALYHRFYLYYSIRDYAPQDISVTCLFVASKIEETLKKLKDIIVAVHSVKYPDKKELDPEQISDERRRRIINYEKLLLETLSFDFQLRHPYEYVIKFIKWIQAFQPTLDSKRLAKKAYSLAVDSYKTLVCIEYPAHTIAAGCIYLASRLLKDEDESFQGLSTTEPWDQHFLSRMEDIEDVCQQILDLYIAINVRGDVTHLTKTKIALNEQAQQRGPDRIMDDVTREEIKPKISDWEFDGVSNPLDVVNTNQHTVSYHFSTC</sequence>
<dbReference type="OrthoDB" id="25002at2759"/>
<proteinExistence type="inferred from homology"/>
<protein>
    <recommendedName>
        <fullName evidence="2">Cyclin-like domain-containing protein</fullName>
    </recommendedName>
</protein>
<dbReference type="EMBL" id="KE123927">
    <property type="protein sequence ID" value="EPB89939.1"/>
    <property type="molecule type" value="Genomic_DNA"/>
</dbReference>
<feature type="domain" description="Cyclin-like" evidence="2">
    <location>
        <begin position="65"/>
        <end position="163"/>
    </location>
</feature>
<dbReference type="Gene3D" id="1.10.472.10">
    <property type="entry name" value="Cyclin-like"/>
    <property type="match status" value="2"/>
</dbReference>
<dbReference type="PANTHER" id="PTHR10026">
    <property type="entry name" value="CYCLIN"/>
    <property type="match status" value="1"/>
</dbReference>
<evidence type="ECO:0000313" key="4">
    <source>
        <dbReference type="Proteomes" id="UP000014254"/>
    </source>
</evidence>
<dbReference type="Pfam" id="PF00134">
    <property type="entry name" value="Cyclin_N"/>
    <property type="match status" value="1"/>
</dbReference>
<evidence type="ECO:0000313" key="3">
    <source>
        <dbReference type="EMBL" id="EPB89939.1"/>
    </source>
</evidence>
<keyword evidence="1" id="KW-0195">Cyclin</keyword>
<dbReference type="InterPro" id="IPR006671">
    <property type="entry name" value="Cyclin_N"/>
</dbReference>